<comment type="caution">
    <text evidence="2">The sequence shown here is derived from an EMBL/GenBank/DDBJ whole genome shotgun (WGS) entry which is preliminary data.</text>
</comment>
<reference evidence="2 3" key="1">
    <citation type="submission" date="2021-03" db="EMBL/GenBank/DDBJ databases">
        <title>Genomic Encyclopedia of Type Strains, Phase IV (KMG-IV): sequencing the most valuable type-strain genomes for metagenomic binning, comparative biology and taxonomic classification.</title>
        <authorList>
            <person name="Goeker M."/>
        </authorList>
    </citation>
    <scope>NUCLEOTIDE SEQUENCE [LARGE SCALE GENOMIC DNA]</scope>
    <source>
        <strain evidence="2 3">DSM 24738</strain>
    </source>
</reference>
<dbReference type="Proteomes" id="UP001519343">
    <property type="component" value="Unassembled WGS sequence"/>
</dbReference>
<gene>
    <name evidence="2" type="ORF">J2Z37_002212</name>
</gene>
<dbReference type="Gene3D" id="3.20.20.190">
    <property type="entry name" value="Phosphatidylinositol (PI) phosphodiesterase"/>
    <property type="match status" value="1"/>
</dbReference>
<dbReference type="PANTHER" id="PTHR46211">
    <property type="entry name" value="GLYCEROPHOSPHORYL DIESTER PHOSPHODIESTERASE"/>
    <property type="match status" value="1"/>
</dbReference>
<keyword evidence="3" id="KW-1185">Reference proteome</keyword>
<feature type="domain" description="GP-PDE" evidence="1">
    <location>
        <begin position="2"/>
        <end position="240"/>
    </location>
</feature>
<organism evidence="2 3">
    <name type="scientific">Ammoniphilus resinae</name>
    <dbReference type="NCBI Taxonomy" id="861532"/>
    <lineage>
        <taxon>Bacteria</taxon>
        <taxon>Bacillati</taxon>
        <taxon>Bacillota</taxon>
        <taxon>Bacilli</taxon>
        <taxon>Bacillales</taxon>
        <taxon>Paenibacillaceae</taxon>
        <taxon>Aneurinibacillus group</taxon>
        <taxon>Ammoniphilus</taxon>
    </lineage>
</organism>
<dbReference type="EMBL" id="JAGGKT010000005">
    <property type="protein sequence ID" value="MBP1932211.1"/>
    <property type="molecule type" value="Genomic_DNA"/>
</dbReference>
<sequence>MNLCMAHRGWSGKAPENTIPAIQLALREPGIQAIEVDVQLSKDGIPVVIHDFTLDRTTNGSGAVADFTLQELAQLDAGSWFHPSYAGERIPTLEEVLELIRGKGCRLNIELKKGGNLYHGMEQKVLDLIDRCGVRSEVCITSFNHEAIQIVGELDPDIPKGLIIYGKPLMIREQLRLTGATILSMAYPYLTEKFVTNMIDDGITMIAWTIDDPEHIRQTMKLHPQLHIATNHPDRMISPIKV</sequence>
<proteinExistence type="predicted"/>
<protein>
    <submittedName>
        <fullName evidence="2">Glycerophosphoryl diester phosphodiesterase</fullName>
        <ecNumber evidence="2">3.1.4.46</ecNumber>
    </submittedName>
</protein>
<evidence type="ECO:0000313" key="2">
    <source>
        <dbReference type="EMBL" id="MBP1932211.1"/>
    </source>
</evidence>
<dbReference type="GO" id="GO:0008889">
    <property type="term" value="F:glycerophosphodiester phosphodiesterase activity"/>
    <property type="evidence" value="ECO:0007669"/>
    <property type="project" value="UniProtKB-EC"/>
</dbReference>
<accession>A0ABS4GPN3</accession>
<dbReference type="EC" id="3.1.4.46" evidence="2"/>
<dbReference type="PROSITE" id="PS51704">
    <property type="entry name" value="GP_PDE"/>
    <property type="match status" value="1"/>
</dbReference>
<dbReference type="PANTHER" id="PTHR46211:SF14">
    <property type="entry name" value="GLYCEROPHOSPHODIESTER PHOSPHODIESTERASE"/>
    <property type="match status" value="1"/>
</dbReference>
<evidence type="ECO:0000259" key="1">
    <source>
        <dbReference type="PROSITE" id="PS51704"/>
    </source>
</evidence>
<evidence type="ECO:0000313" key="3">
    <source>
        <dbReference type="Proteomes" id="UP001519343"/>
    </source>
</evidence>
<dbReference type="RefSeq" id="WP_209810267.1">
    <property type="nucleotide sequence ID" value="NZ_JAGGKT010000005.1"/>
</dbReference>
<dbReference type="SUPFAM" id="SSF51695">
    <property type="entry name" value="PLC-like phosphodiesterases"/>
    <property type="match status" value="1"/>
</dbReference>
<dbReference type="InterPro" id="IPR030395">
    <property type="entry name" value="GP_PDE_dom"/>
</dbReference>
<keyword evidence="2" id="KW-0378">Hydrolase</keyword>
<name>A0ABS4GPN3_9BACL</name>
<dbReference type="Pfam" id="PF03009">
    <property type="entry name" value="GDPD"/>
    <property type="match status" value="1"/>
</dbReference>
<dbReference type="InterPro" id="IPR017946">
    <property type="entry name" value="PLC-like_Pdiesterase_TIM-brl"/>
</dbReference>